<dbReference type="AlphaFoldDB" id="A0A7H0HJJ9"/>
<dbReference type="EMBL" id="CP060790">
    <property type="protein sequence ID" value="QNP60715.1"/>
    <property type="molecule type" value="Genomic_DNA"/>
</dbReference>
<evidence type="ECO:0000313" key="1">
    <source>
        <dbReference type="EMBL" id="QNP60715.1"/>
    </source>
</evidence>
<dbReference type="RefSeq" id="WP_187737695.1">
    <property type="nucleotide sequence ID" value="NZ_CP060790.1"/>
</dbReference>
<reference evidence="1 2" key="1">
    <citation type="submission" date="2020-08" db="EMBL/GenBank/DDBJ databases">
        <title>Genome sequence of Acidovorax monticola KACC 19171T.</title>
        <authorList>
            <person name="Hyun D.-W."/>
            <person name="Bae J.-W."/>
        </authorList>
    </citation>
    <scope>NUCLEOTIDE SEQUENCE [LARGE SCALE GENOMIC DNA]</scope>
    <source>
        <strain evidence="1 2">KACC 19171</strain>
    </source>
</reference>
<protein>
    <submittedName>
        <fullName evidence="1">Uncharacterized protein</fullName>
    </submittedName>
</protein>
<proteinExistence type="predicted"/>
<dbReference type="Proteomes" id="UP000516057">
    <property type="component" value="Chromosome"/>
</dbReference>
<organism evidence="1 2">
    <name type="scientific">Paenacidovorax monticola</name>
    <dbReference type="NCBI Taxonomy" id="1926868"/>
    <lineage>
        <taxon>Bacteria</taxon>
        <taxon>Pseudomonadati</taxon>
        <taxon>Pseudomonadota</taxon>
        <taxon>Betaproteobacteria</taxon>
        <taxon>Burkholderiales</taxon>
        <taxon>Comamonadaceae</taxon>
        <taxon>Paenacidovorax</taxon>
    </lineage>
</organism>
<keyword evidence="2" id="KW-1185">Reference proteome</keyword>
<evidence type="ECO:0000313" key="2">
    <source>
        <dbReference type="Proteomes" id="UP000516057"/>
    </source>
</evidence>
<sequence length="52" mass="5896">MTRLRALLRRLQPAWHAAGPLLWLVPLAALALRAWLAPEHVADWLRLLAFCG</sequence>
<name>A0A7H0HJJ9_9BURK</name>
<accession>A0A7H0HJJ9</accession>
<dbReference type="KEGG" id="amon:H9L24_08010"/>
<gene>
    <name evidence="1" type="ORF">H9L24_08010</name>
</gene>